<dbReference type="Proteomes" id="UP001221686">
    <property type="component" value="Unassembled WGS sequence"/>
</dbReference>
<keyword evidence="2" id="KW-0472">Membrane</keyword>
<accession>A0ABT5DPU2</accession>
<gene>
    <name evidence="3" type="ORF">POL25_02165</name>
</gene>
<organism evidence="3 4">
    <name type="scientific">Nannocystis bainbridge</name>
    <dbReference type="NCBI Taxonomy" id="2995303"/>
    <lineage>
        <taxon>Bacteria</taxon>
        <taxon>Pseudomonadati</taxon>
        <taxon>Myxococcota</taxon>
        <taxon>Polyangia</taxon>
        <taxon>Nannocystales</taxon>
        <taxon>Nannocystaceae</taxon>
        <taxon>Nannocystis</taxon>
    </lineage>
</organism>
<feature type="region of interest" description="Disordered" evidence="1">
    <location>
        <begin position="125"/>
        <end position="144"/>
    </location>
</feature>
<feature type="transmembrane region" description="Helical" evidence="2">
    <location>
        <begin position="75"/>
        <end position="93"/>
    </location>
</feature>
<dbReference type="RefSeq" id="WP_272084102.1">
    <property type="nucleotide sequence ID" value="NZ_JAQNDL010000001.1"/>
</dbReference>
<sequence length="144" mass="15106">MANAKTPRVCPPELHGALDTGLVVALALAPAAFPPGTPRVATTACYLLMLGLWLLSQLTCYPFGSACVIRYSVHGILEVALAPILIALPWLLGFADSPVALAVFVAAGVATLLLGLSAWGRRDEREAPHQPPIDRGARPPHQGV</sequence>
<evidence type="ECO:0000313" key="4">
    <source>
        <dbReference type="Proteomes" id="UP001221686"/>
    </source>
</evidence>
<feature type="transmembrane region" description="Helical" evidence="2">
    <location>
        <begin position="99"/>
        <end position="119"/>
    </location>
</feature>
<evidence type="ECO:0000256" key="1">
    <source>
        <dbReference type="SAM" id="MobiDB-lite"/>
    </source>
</evidence>
<dbReference type="EMBL" id="JAQNDL010000001">
    <property type="protein sequence ID" value="MDC0715677.1"/>
    <property type="molecule type" value="Genomic_DNA"/>
</dbReference>
<keyword evidence="2" id="KW-1133">Transmembrane helix</keyword>
<keyword evidence="4" id="KW-1185">Reference proteome</keyword>
<protein>
    <recommendedName>
        <fullName evidence="5">SPW repeat-containing protein</fullName>
    </recommendedName>
</protein>
<keyword evidence="2" id="KW-0812">Transmembrane</keyword>
<reference evidence="3 4" key="1">
    <citation type="submission" date="2022-11" db="EMBL/GenBank/DDBJ databases">
        <title>Minimal conservation of predation-associated metabolite biosynthetic gene clusters underscores biosynthetic potential of Myxococcota including descriptions for ten novel species: Archangium lansinium sp. nov., Myxococcus landrumus sp. nov., Nannocystis bai.</title>
        <authorList>
            <person name="Ahearne A."/>
            <person name="Stevens C."/>
            <person name="Dowd S."/>
        </authorList>
    </citation>
    <scope>NUCLEOTIDE SEQUENCE [LARGE SCALE GENOMIC DNA]</scope>
    <source>
        <strain evidence="3 4">BB15-2</strain>
    </source>
</reference>
<name>A0ABT5DPU2_9BACT</name>
<evidence type="ECO:0000313" key="3">
    <source>
        <dbReference type="EMBL" id="MDC0715677.1"/>
    </source>
</evidence>
<comment type="caution">
    <text evidence="3">The sequence shown here is derived from an EMBL/GenBank/DDBJ whole genome shotgun (WGS) entry which is preliminary data.</text>
</comment>
<feature type="transmembrane region" description="Helical" evidence="2">
    <location>
        <begin position="40"/>
        <end position="63"/>
    </location>
</feature>
<proteinExistence type="predicted"/>
<evidence type="ECO:0008006" key="5">
    <source>
        <dbReference type="Google" id="ProtNLM"/>
    </source>
</evidence>
<evidence type="ECO:0000256" key="2">
    <source>
        <dbReference type="SAM" id="Phobius"/>
    </source>
</evidence>